<name>F7GCA2_ORNAN</name>
<evidence type="ECO:0000256" key="2">
    <source>
        <dbReference type="ARBA" id="ARBA00004601"/>
    </source>
</evidence>
<comment type="subcellular location">
    <subcellularLocation>
        <location evidence="1">Cytoplasmic vesicle</location>
    </subcellularLocation>
    <subcellularLocation>
        <location evidence="2">Golgi apparatus</location>
        <location evidence="2">trans-Golgi network</location>
    </subcellularLocation>
</comment>
<evidence type="ECO:0000256" key="5">
    <source>
        <dbReference type="SAM" id="MobiDB-lite"/>
    </source>
</evidence>
<evidence type="ECO:0000313" key="9">
    <source>
        <dbReference type="Proteomes" id="UP000002279"/>
    </source>
</evidence>
<dbReference type="InParanoid" id="F7GCA2"/>
<evidence type="ECO:0000259" key="6">
    <source>
        <dbReference type="Pfam" id="PF01417"/>
    </source>
</evidence>
<dbReference type="Gene3D" id="1.25.40.90">
    <property type="match status" value="1"/>
</dbReference>
<dbReference type="InterPro" id="IPR008942">
    <property type="entry name" value="ENTH_VHS"/>
</dbReference>
<keyword evidence="4" id="KW-0968">Cytoplasmic vesicle</keyword>
<dbReference type="InterPro" id="IPR058028">
    <property type="entry name" value="Tepsin_VHS/ENTH-like"/>
</dbReference>
<dbReference type="PANTHER" id="PTHR21514:SF0">
    <property type="entry name" value="AP-4 COMPLEX ACCESSORY SUBUNIT TEPSIN"/>
    <property type="match status" value="1"/>
</dbReference>
<dbReference type="Pfam" id="PF01417">
    <property type="entry name" value="ENTH"/>
    <property type="match status" value="1"/>
</dbReference>
<dbReference type="STRING" id="9258.ENSOANP00000002681"/>
<organism evidence="8 9">
    <name type="scientific">Ornithorhynchus anatinus</name>
    <name type="common">Duckbill platypus</name>
    <dbReference type="NCBI Taxonomy" id="9258"/>
    <lineage>
        <taxon>Eukaryota</taxon>
        <taxon>Metazoa</taxon>
        <taxon>Chordata</taxon>
        <taxon>Craniata</taxon>
        <taxon>Vertebrata</taxon>
        <taxon>Euteleostomi</taxon>
        <taxon>Mammalia</taxon>
        <taxon>Monotremata</taxon>
        <taxon>Ornithorhynchidae</taxon>
        <taxon>Ornithorhynchus</taxon>
    </lineage>
</organism>
<feature type="compositionally biased region" description="Basic and acidic residues" evidence="5">
    <location>
        <begin position="188"/>
        <end position="201"/>
    </location>
</feature>
<dbReference type="Pfam" id="PF25827">
    <property type="entry name" value="TVHS-like"/>
    <property type="match status" value="1"/>
</dbReference>
<reference evidence="8" key="1">
    <citation type="submission" date="2025-08" db="UniProtKB">
        <authorList>
            <consortium name="Ensembl"/>
        </authorList>
    </citation>
    <scope>IDENTIFICATION</scope>
    <source>
        <strain evidence="8">Glennie</strain>
    </source>
</reference>
<feature type="region of interest" description="Disordered" evidence="5">
    <location>
        <begin position="185"/>
        <end position="300"/>
    </location>
</feature>
<dbReference type="GeneTree" id="ENSGT00390000015076"/>
<dbReference type="Proteomes" id="UP000002279">
    <property type="component" value="Unplaced"/>
</dbReference>
<accession>F7GCA2</accession>
<feature type="region of interest" description="Disordered" evidence="5">
    <location>
        <begin position="1"/>
        <end position="30"/>
    </location>
</feature>
<feature type="domain" description="AP-4 complex accessory subunit Tepsin VHS/ENTH-like" evidence="7">
    <location>
        <begin position="296"/>
        <end position="395"/>
    </location>
</feature>
<evidence type="ECO:0000313" key="8">
    <source>
        <dbReference type="Ensembl" id="ENSOANP00000002681.2"/>
    </source>
</evidence>
<feature type="domain" description="ENTH" evidence="6">
    <location>
        <begin position="25"/>
        <end position="127"/>
    </location>
</feature>
<feature type="compositionally biased region" description="Pro residues" evidence="5">
    <location>
        <begin position="400"/>
        <end position="410"/>
    </location>
</feature>
<feature type="compositionally biased region" description="Basic and acidic residues" evidence="5">
    <location>
        <begin position="268"/>
        <end position="287"/>
    </location>
</feature>
<dbReference type="eggNOG" id="ENOG502QV38">
    <property type="taxonomic scope" value="Eukaryota"/>
</dbReference>
<dbReference type="CDD" id="cd03572">
    <property type="entry name" value="ENTH_like_Tepsin"/>
    <property type="match status" value="1"/>
</dbReference>
<dbReference type="GO" id="GO:0031410">
    <property type="term" value="C:cytoplasmic vesicle"/>
    <property type="evidence" value="ECO:0007669"/>
    <property type="project" value="UniProtKB-SubCell"/>
</dbReference>
<dbReference type="FunCoup" id="F7GCA2">
    <property type="interactions" value="1483"/>
</dbReference>
<keyword evidence="3" id="KW-0333">Golgi apparatus</keyword>
<dbReference type="InterPro" id="IPR013809">
    <property type="entry name" value="ENTH"/>
</dbReference>
<proteinExistence type="predicted"/>
<evidence type="ECO:0000259" key="7">
    <source>
        <dbReference type="Pfam" id="PF25827"/>
    </source>
</evidence>
<dbReference type="GO" id="GO:0032588">
    <property type="term" value="C:trans-Golgi network membrane"/>
    <property type="evidence" value="ECO:0000318"/>
    <property type="project" value="GO_Central"/>
</dbReference>
<dbReference type="InterPro" id="IPR035802">
    <property type="entry name" value="ENTH/VHS_tepsin"/>
</dbReference>
<protein>
    <submittedName>
        <fullName evidence="8">Uncharacterized protein</fullName>
    </submittedName>
</protein>
<dbReference type="SUPFAM" id="SSF48464">
    <property type="entry name" value="ENTH/VHS domain"/>
    <property type="match status" value="1"/>
</dbReference>
<gene>
    <name evidence="8" type="primary">TEPSIN</name>
</gene>
<keyword evidence="9" id="KW-1185">Reference proteome</keyword>
<evidence type="ECO:0000256" key="4">
    <source>
        <dbReference type="ARBA" id="ARBA00023329"/>
    </source>
</evidence>
<sequence length="656" mass="68973">RASRREDRDRIPSLQRRELPALMKGTSDDDSPCPGYLLEEIAEISRESAGISQCLLGYLLNRLQSNSCHVKLKVSALKILLYLCSHSSAPFLLALKRNVSFIQEATAFGGPPDPLHGNGLYLRVRAAAQVSLQNARGASPGAGGASPGGALQGFGYSGDRADAGSTSETLLSTIQKAAEVVTKALRPGLDRPGPRNCKLGEDTYQPVVPPSAGQGRPPPRKPSTAPNPRRRHQPGQAGGGWEETDSGRSSQDSSQDNGPLSRASDSGSDGHSRASREPGDAGEREEGTSPLSDCLQEESLVNGVTRGPRVFLTREETQHFIKECGVLNCEAVLELLTRKLGDPSESVQMRALAAIFSVGCSDLLSQDQLFLVTRPRLQQLSEAGPGPVANKATKVSGDPSPRPQPTPPLHRAPLQPGDSAWAGGHRSPGPQCGRMESRLPHPLFLSVPPPGPDPAAFRGLVPKLPRLRDGPGGPARRPAAPRRRRGGSPAPAAPGPLPAGGGGPPRLVPPGGRRPGEGGAAGRPPSGPVQREPGGGPRRERTLPLRRDGAGGRAGSRGSSDRPRALRPPQIRLPLLKRVSRWCCGLACVPAVGGAPTPSPRPHLRRESTGVARLHPPPRVSGPAAGSLGFARHPPSSFPSAPPGWWELFFSSHGPC</sequence>
<reference evidence="8" key="2">
    <citation type="submission" date="2025-09" db="UniProtKB">
        <authorList>
            <consortium name="Ensembl"/>
        </authorList>
    </citation>
    <scope>IDENTIFICATION</scope>
    <source>
        <strain evidence="8">Glennie</strain>
    </source>
</reference>
<dbReference type="AlphaFoldDB" id="F7GCA2"/>
<feature type="region of interest" description="Disordered" evidence="5">
    <location>
        <begin position="381"/>
        <end position="569"/>
    </location>
</feature>
<evidence type="ECO:0000256" key="3">
    <source>
        <dbReference type="ARBA" id="ARBA00023034"/>
    </source>
</evidence>
<dbReference type="HOGENOM" id="CLU_030958_0_0_1"/>
<dbReference type="InterPro" id="IPR039273">
    <property type="entry name" value="TEPSIN"/>
</dbReference>
<feature type="compositionally biased region" description="Basic and acidic residues" evidence="5">
    <location>
        <begin position="1"/>
        <end position="19"/>
    </location>
</feature>
<feature type="compositionally biased region" description="Basic and acidic residues" evidence="5">
    <location>
        <begin position="537"/>
        <end position="550"/>
    </location>
</feature>
<dbReference type="Ensembl" id="ENSOANT00000002682.2">
    <property type="protein sequence ID" value="ENSOANP00000002681.2"/>
    <property type="gene ID" value="ENSOANG00000001675.2"/>
</dbReference>
<dbReference type="Bgee" id="ENSOANG00000001675">
    <property type="expression patterns" value="Expressed in testis and 7 other cell types or tissues"/>
</dbReference>
<evidence type="ECO:0000256" key="1">
    <source>
        <dbReference type="ARBA" id="ARBA00004541"/>
    </source>
</evidence>
<dbReference type="PANTHER" id="PTHR21514">
    <property type="entry name" value="AP-4 COMPLEX ACCESSORY SUBUNIT TEPSIN"/>
    <property type="match status" value="1"/>
</dbReference>